<evidence type="ECO:0000313" key="2">
    <source>
        <dbReference type="EMBL" id="EUN30925.1"/>
    </source>
</evidence>
<dbReference type="RefSeq" id="XP_014560518.1">
    <property type="nucleotide sequence ID" value="XM_014705032.1"/>
</dbReference>
<feature type="compositionally biased region" description="Pro residues" evidence="1">
    <location>
        <begin position="1"/>
        <end position="16"/>
    </location>
</feature>
<accession>W7EYD9</accession>
<dbReference type="EMBL" id="KI968702">
    <property type="protein sequence ID" value="EUN30925.1"/>
    <property type="molecule type" value="Genomic_DNA"/>
</dbReference>
<organism evidence="2 3">
    <name type="scientific">Bipolaris victoriae (strain FI3)</name>
    <name type="common">Victoria blight of oats agent</name>
    <name type="synonym">Cochliobolus victoriae</name>
    <dbReference type="NCBI Taxonomy" id="930091"/>
    <lineage>
        <taxon>Eukaryota</taxon>
        <taxon>Fungi</taxon>
        <taxon>Dikarya</taxon>
        <taxon>Ascomycota</taxon>
        <taxon>Pezizomycotina</taxon>
        <taxon>Dothideomycetes</taxon>
        <taxon>Pleosporomycetidae</taxon>
        <taxon>Pleosporales</taxon>
        <taxon>Pleosporineae</taxon>
        <taxon>Pleosporaceae</taxon>
        <taxon>Bipolaris</taxon>
    </lineage>
</organism>
<dbReference type="HOGENOM" id="CLU_2873722_0_0_1"/>
<keyword evidence="3" id="KW-1185">Reference proteome</keyword>
<feature type="region of interest" description="Disordered" evidence="1">
    <location>
        <begin position="1"/>
        <end position="46"/>
    </location>
</feature>
<name>W7EYD9_BIPV3</name>
<evidence type="ECO:0000256" key="1">
    <source>
        <dbReference type="SAM" id="MobiDB-lite"/>
    </source>
</evidence>
<reference evidence="2 3" key="1">
    <citation type="journal article" date="2013" name="PLoS Genet.">
        <title>Comparative genome structure, secondary metabolite, and effector coding capacity across Cochliobolus pathogens.</title>
        <authorList>
            <person name="Condon B.J."/>
            <person name="Leng Y."/>
            <person name="Wu D."/>
            <person name="Bushley K.E."/>
            <person name="Ohm R.A."/>
            <person name="Otillar R."/>
            <person name="Martin J."/>
            <person name="Schackwitz W."/>
            <person name="Grimwood J."/>
            <person name="MohdZainudin N."/>
            <person name="Xue C."/>
            <person name="Wang R."/>
            <person name="Manning V.A."/>
            <person name="Dhillon B."/>
            <person name="Tu Z.J."/>
            <person name="Steffenson B.J."/>
            <person name="Salamov A."/>
            <person name="Sun H."/>
            <person name="Lowry S."/>
            <person name="LaButti K."/>
            <person name="Han J."/>
            <person name="Copeland A."/>
            <person name="Lindquist E."/>
            <person name="Barry K."/>
            <person name="Schmutz J."/>
            <person name="Baker S.E."/>
            <person name="Ciuffetti L.M."/>
            <person name="Grigoriev I.V."/>
            <person name="Zhong S."/>
            <person name="Turgeon B.G."/>
        </authorList>
    </citation>
    <scope>NUCLEOTIDE SEQUENCE [LARGE SCALE GENOMIC DNA]</scope>
    <source>
        <strain evidence="2 3">FI3</strain>
    </source>
</reference>
<proteinExistence type="predicted"/>
<dbReference type="AlphaFoldDB" id="W7EYD9"/>
<sequence>PPAPLRFQPQGPPTHLPPSHHHQPPTTSTAAALVAAPRSTRPRLSRAHLSLPGPLHLHRVYAPNL</sequence>
<protein>
    <submittedName>
        <fullName evidence="2">Uncharacterized protein</fullName>
    </submittedName>
</protein>
<dbReference type="GeneID" id="26258970"/>
<dbReference type="Proteomes" id="UP000054337">
    <property type="component" value="Unassembled WGS sequence"/>
</dbReference>
<evidence type="ECO:0000313" key="3">
    <source>
        <dbReference type="Proteomes" id="UP000054337"/>
    </source>
</evidence>
<feature type="non-terminal residue" evidence="2">
    <location>
        <position position="1"/>
    </location>
</feature>
<gene>
    <name evidence="2" type="ORF">COCVIDRAFT_89118</name>
</gene>